<dbReference type="EMBL" id="CP036275">
    <property type="protein sequence ID" value="QDU37935.1"/>
    <property type="molecule type" value="Genomic_DNA"/>
</dbReference>
<feature type="domain" description="Endonuclease/exonuclease/phosphatase" evidence="2">
    <location>
        <begin position="116"/>
        <end position="316"/>
    </location>
</feature>
<dbReference type="Gene3D" id="3.60.10.10">
    <property type="entry name" value="Endonuclease/exonuclease/phosphatase"/>
    <property type="match status" value="1"/>
</dbReference>
<dbReference type="Pfam" id="PF03372">
    <property type="entry name" value="Exo_endo_phos"/>
    <property type="match status" value="1"/>
</dbReference>
<dbReference type="SUPFAM" id="SSF56219">
    <property type="entry name" value="DNase I-like"/>
    <property type="match status" value="1"/>
</dbReference>
<sequence length="329" mass="36039">MAPSASNESPHPTAGRHVIWLRRLFSLVVLGLMLVTTIGWFGQYSYLADLTAHFRLQYLLLAVPLTLLLASMRQWKSASAGLAVVLINAGCIAPLFGTSPASVTAGTTPLKVIAVNVHVMNRNHAPLQEWVRSEQPDVIIVSELSTAWSTAMDELSDLLPHQFERLDNGNGGLGLYSRFPIEESEWHLLGDVNYAGRIRITVDGVPVTLFGVHTYAPFHRWMSEMRDYQFGQLADLVNQTDTRVIVAGDLNATTWSAGLKQMLAATGLIDTRVGFGLQPTWPDAAWPLRIAIDHCLVSDGITTVDRQVGPAIGSDHFPIVADLRLPSVE</sequence>
<dbReference type="RefSeq" id="WP_145369251.1">
    <property type="nucleotide sequence ID" value="NZ_CP036275.1"/>
</dbReference>
<evidence type="ECO:0000259" key="2">
    <source>
        <dbReference type="Pfam" id="PF03372"/>
    </source>
</evidence>
<keyword evidence="1" id="KW-0812">Transmembrane</keyword>
<evidence type="ECO:0000313" key="3">
    <source>
        <dbReference type="EMBL" id="QDU37935.1"/>
    </source>
</evidence>
<dbReference type="InterPro" id="IPR036691">
    <property type="entry name" value="Endo/exonu/phosph_ase_sf"/>
</dbReference>
<keyword evidence="4" id="KW-1185">Reference proteome</keyword>
<gene>
    <name evidence="3" type="ORF">Mal4_22540</name>
</gene>
<keyword evidence="3" id="KW-0269">Exonuclease</keyword>
<proteinExistence type="predicted"/>
<name>A0A517Z654_9PLAN</name>
<keyword evidence="3" id="KW-0540">Nuclease</keyword>
<dbReference type="GO" id="GO:0004519">
    <property type="term" value="F:endonuclease activity"/>
    <property type="evidence" value="ECO:0007669"/>
    <property type="project" value="UniProtKB-KW"/>
</dbReference>
<dbReference type="Proteomes" id="UP000320496">
    <property type="component" value="Chromosome"/>
</dbReference>
<protein>
    <submittedName>
        <fullName evidence="3">Endonuclease/Exonuclease/phosphatase family protein</fullName>
    </submittedName>
</protein>
<accession>A0A517Z654</accession>
<dbReference type="AlphaFoldDB" id="A0A517Z654"/>
<evidence type="ECO:0000313" key="4">
    <source>
        <dbReference type="Proteomes" id="UP000320496"/>
    </source>
</evidence>
<reference evidence="3 4" key="1">
    <citation type="submission" date="2019-02" db="EMBL/GenBank/DDBJ databases">
        <title>Deep-cultivation of Planctomycetes and their phenomic and genomic characterization uncovers novel biology.</title>
        <authorList>
            <person name="Wiegand S."/>
            <person name="Jogler M."/>
            <person name="Boedeker C."/>
            <person name="Pinto D."/>
            <person name="Vollmers J."/>
            <person name="Rivas-Marin E."/>
            <person name="Kohn T."/>
            <person name="Peeters S.H."/>
            <person name="Heuer A."/>
            <person name="Rast P."/>
            <person name="Oberbeckmann S."/>
            <person name="Bunk B."/>
            <person name="Jeske O."/>
            <person name="Meyerdierks A."/>
            <person name="Storesund J.E."/>
            <person name="Kallscheuer N."/>
            <person name="Luecker S."/>
            <person name="Lage O.M."/>
            <person name="Pohl T."/>
            <person name="Merkel B.J."/>
            <person name="Hornburger P."/>
            <person name="Mueller R.-W."/>
            <person name="Bruemmer F."/>
            <person name="Labrenz M."/>
            <person name="Spormann A.M."/>
            <person name="Op den Camp H."/>
            <person name="Overmann J."/>
            <person name="Amann R."/>
            <person name="Jetten M.S.M."/>
            <person name="Mascher T."/>
            <person name="Medema M.H."/>
            <person name="Devos D.P."/>
            <person name="Kaster A.-K."/>
            <person name="Ovreas L."/>
            <person name="Rohde M."/>
            <person name="Galperin M.Y."/>
            <person name="Jogler C."/>
        </authorList>
    </citation>
    <scope>NUCLEOTIDE SEQUENCE [LARGE SCALE GENOMIC DNA]</scope>
    <source>
        <strain evidence="3 4">Mal4</strain>
    </source>
</reference>
<keyword evidence="1" id="KW-0472">Membrane</keyword>
<dbReference type="GO" id="GO:0004527">
    <property type="term" value="F:exonuclease activity"/>
    <property type="evidence" value="ECO:0007669"/>
    <property type="project" value="UniProtKB-KW"/>
</dbReference>
<dbReference type="KEGG" id="mri:Mal4_22540"/>
<keyword evidence="1" id="KW-1133">Transmembrane helix</keyword>
<organism evidence="3 4">
    <name type="scientific">Maioricimonas rarisocia</name>
    <dbReference type="NCBI Taxonomy" id="2528026"/>
    <lineage>
        <taxon>Bacteria</taxon>
        <taxon>Pseudomonadati</taxon>
        <taxon>Planctomycetota</taxon>
        <taxon>Planctomycetia</taxon>
        <taxon>Planctomycetales</taxon>
        <taxon>Planctomycetaceae</taxon>
        <taxon>Maioricimonas</taxon>
    </lineage>
</organism>
<dbReference type="OrthoDB" id="9796594at2"/>
<keyword evidence="3" id="KW-0255">Endonuclease</keyword>
<keyword evidence="3" id="KW-0378">Hydrolase</keyword>
<evidence type="ECO:0000256" key="1">
    <source>
        <dbReference type="SAM" id="Phobius"/>
    </source>
</evidence>
<dbReference type="InterPro" id="IPR005135">
    <property type="entry name" value="Endo/exonuclease/phosphatase"/>
</dbReference>
<feature type="transmembrane region" description="Helical" evidence="1">
    <location>
        <begin position="78"/>
        <end position="97"/>
    </location>
</feature>
<feature type="transmembrane region" description="Helical" evidence="1">
    <location>
        <begin position="24"/>
        <end position="42"/>
    </location>
</feature>
<feature type="transmembrane region" description="Helical" evidence="1">
    <location>
        <begin position="54"/>
        <end position="71"/>
    </location>
</feature>